<dbReference type="EMBL" id="JAAIYP010000034">
    <property type="protein sequence ID" value="NFV79739.1"/>
    <property type="molecule type" value="Genomic_DNA"/>
</dbReference>
<dbReference type="PANTHER" id="PTHR30098:SF2">
    <property type="entry name" value="LEUCYL_PHENYLALANYL-TRNA--PROTEIN TRANSFERASE"/>
    <property type="match status" value="1"/>
</dbReference>
<sequence>MRPLTCDLLLRAYAMGIFPMARSRHDRHLYWIDPEQRGILPLDAFHVPRSLKKTLKRGTFDIRVDTAFETVMETCAENTADRTETWINDEIVSLFVELHRLGLAHSVESWRDGRLVGGLYGLALGSAFFGESMFSRETDASKVALVDLVARLRTAGYALLDTQFITDHLTRFGAVEIPRERYRDLLAAAVAVPTVFPRETVDWRHAIPDSIAAG</sequence>
<dbReference type="Pfam" id="PF03588">
    <property type="entry name" value="Leu_Phe_trans"/>
    <property type="match status" value="1"/>
</dbReference>
<evidence type="ECO:0000256" key="1">
    <source>
        <dbReference type="ARBA" id="ARBA00022490"/>
    </source>
</evidence>
<dbReference type="PANTHER" id="PTHR30098">
    <property type="entry name" value="LEUCYL/PHENYLALANYL-TRNA--PROTEIN TRANSFERASE"/>
    <property type="match status" value="1"/>
</dbReference>
<dbReference type="GO" id="GO:0030163">
    <property type="term" value="P:protein catabolic process"/>
    <property type="evidence" value="ECO:0007669"/>
    <property type="project" value="UniProtKB-UniRule"/>
</dbReference>
<proteinExistence type="inferred from homology"/>
<dbReference type="GO" id="GO:0005737">
    <property type="term" value="C:cytoplasm"/>
    <property type="evidence" value="ECO:0007669"/>
    <property type="project" value="UniProtKB-SubCell"/>
</dbReference>
<comment type="subcellular location">
    <subcellularLocation>
        <location evidence="4">Cytoplasm</location>
    </subcellularLocation>
</comment>
<protein>
    <recommendedName>
        <fullName evidence="4">Leucyl/phenylalanyl-tRNA--protein transferase</fullName>
        <ecNumber evidence="4">2.3.2.6</ecNumber>
    </recommendedName>
    <alternativeName>
        <fullName evidence="4">L/F-transferase</fullName>
    </alternativeName>
    <alternativeName>
        <fullName evidence="4">Leucyltransferase</fullName>
    </alternativeName>
    <alternativeName>
        <fullName evidence="4">Phenyalanyltransferase</fullName>
    </alternativeName>
</protein>
<comment type="caution">
    <text evidence="5">The sequence shown here is derived from an EMBL/GenBank/DDBJ whole genome shotgun (WGS) entry which is preliminary data.</text>
</comment>
<keyword evidence="2 4" id="KW-0808">Transferase</keyword>
<comment type="catalytic activity">
    <reaction evidence="4">
        <text>N-terminal L-lysyl-[protein] + L-leucyl-tRNA(Leu) = N-terminal L-leucyl-L-lysyl-[protein] + tRNA(Leu) + H(+)</text>
        <dbReference type="Rhea" id="RHEA:12340"/>
        <dbReference type="Rhea" id="RHEA-COMP:9613"/>
        <dbReference type="Rhea" id="RHEA-COMP:9622"/>
        <dbReference type="Rhea" id="RHEA-COMP:12670"/>
        <dbReference type="Rhea" id="RHEA-COMP:12671"/>
        <dbReference type="ChEBI" id="CHEBI:15378"/>
        <dbReference type="ChEBI" id="CHEBI:65249"/>
        <dbReference type="ChEBI" id="CHEBI:78442"/>
        <dbReference type="ChEBI" id="CHEBI:78494"/>
        <dbReference type="ChEBI" id="CHEBI:133043"/>
        <dbReference type="EC" id="2.3.2.6"/>
    </reaction>
</comment>
<evidence type="ECO:0000256" key="4">
    <source>
        <dbReference type="HAMAP-Rule" id="MF_00688"/>
    </source>
</evidence>
<comment type="function">
    <text evidence="4">Functions in the N-end rule pathway of protein degradation where it conjugates Leu, Phe and, less efficiently, Met from aminoacyl-tRNAs to the N-termini of proteins containing an N-terminal arginine or lysine.</text>
</comment>
<dbReference type="InterPro" id="IPR016181">
    <property type="entry name" value="Acyl_CoA_acyltransferase"/>
</dbReference>
<dbReference type="GO" id="GO:0008914">
    <property type="term" value="F:leucyl-tRNA--protein transferase activity"/>
    <property type="evidence" value="ECO:0007669"/>
    <property type="project" value="UniProtKB-UniRule"/>
</dbReference>
<comment type="catalytic activity">
    <reaction evidence="4">
        <text>N-terminal L-arginyl-[protein] + L-leucyl-tRNA(Leu) = N-terminal L-leucyl-L-arginyl-[protein] + tRNA(Leu) + H(+)</text>
        <dbReference type="Rhea" id="RHEA:50416"/>
        <dbReference type="Rhea" id="RHEA-COMP:9613"/>
        <dbReference type="Rhea" id="RHEA-COMP:9622"/>
        <dbReference type="Rhea" id="RHEA-COMP:12672"/>
        <dbReference type="Rhea" id="RHEA-COMP:12673"/>
        <dbReference type="ChEBI" id="CHEBI:15378"/>
        <dbReference type="ChEBI" id="CHEBI:64719"/>
        <dbReference type="ChEBI" id="CHEBI:78442"/>
        <dbReference type="ChEBI" id="CHEBI:78494"/>
        <dbReference type="ChEBI" id="CHEBI:133044"/>
        <dbReference type="EC" id="2.3.2.6"/>
    </reaction>
</comment>
<reference evidence="5 6" key="1">
    <citation type="submission" date="2020-02" db="EMBL/GenBank/DDBJ databases">
        <authorList>
            <person name="Dziuba M."/>
            <person name="Kuznetsov B."/>
            <person name="Mardanov A."/>
            <person name="Ravin N."/>
            <person name="Grouzdev D."/>
        </authorList>
    </citation>
    <scope>NUCLEOTIDE SEQUENCE [LARGE SCALE GENOMIC DNA]</scope>
    <source>
        <strain evidence="5 6">SpK</strain>
    </source>
</reference>
<dbReference type="NCBIfam" id="TIGR00667">
    <property type="entry name" value="aat"/>
    <property type="match status" value="1"/>
</dbReference>
<dbReference type="InterPro" id="IPR004616">
    <property type="entry name" value="Leu/Phe-tRNA_Trfase"/>
</dbReference>
<dbReference type="RefSeq" id="WP_163676720.1">
    <property type="nucleotide sequence ID" value="NZ_JAAIYP010000034.1"/>
</dbReference>
<name>A0A7C9QTI3_9PROT</name>
<accession>A0A7C9QTI3</accession>
<evidence type="ECO:0000256" key="2">
    <source>
        <dbReference type="ARBA" id="ARBA00022679"/>
    </source>
</evidence>
<dbReference type="HAMAP" id="MF_00688">
    <property type="entry name" value="Leu_Phe_trans"/>
    <property type="match status" value="1"/>
</dbReference>
<organism evidence="5 6">
    <name type="scientific">Magnetospirillum aberrantis SpK</name>
    <dbReference type="NCBI Taxonomy" id="908842"/>
    <lineage>
        <taxon>Bacteria</taxon>
        <taxon>Pseudomonadati</taxon>
        <taxon>Pseudomonadota</taxon>
        <taxon>Alphaproteobacteria</taxon>
        <taxon>Rhodospirillales</taxon>
        <taxon>Rhodospirillaceae</taxon>
        <taxon>Magnetospirillum</taxon>
    </lineage>
</organism>
<gene>
    <name evidence="4" type="primary">aat</name>
    <name evidence="5" type="ORF">G4223_06410</name>
</gene>
<dbReference type="InterPro" id="IPR042203">
    <property type="entry name" value="Leu/Phe-tRNA_Trfase_C"/>
</dbReference>
<comment type="catalytic activity">
    <reaction evidence="4">
        <text>L-phenylalanyl-tRNA(Phe) + an N-terminal L-alpha-aminoacyl-[protein] = an N-terminal L-phenylalanyl-L-alpha-aminoacyl-[protein] + tRNA(Phe)</text>
        <dbReference type="Rhea" id="RHEA:43632"/>
        <dbReference type="Rhea" id="RHEA-COMP:9668"/>
        <dbReference type="Rhea" id="RHEA-COMP:9699"/>
        <dbReference type="Rhea" id="RHEA-COMP:10636"/>
        <dbReference type="Rhea" id="RHEA-COMP:10637"/>
        <dbReference type="ChEBI" id="CHEBI:78442"/>
        <dbReference type="ChEBI" id="CHEBI:78531"/>
        <dbReference type="ChEBI" id="CHEBI:78597"/>
        <dbReference type="ChEBI" id="CHEBI:83561"/>
        <dbReference type="EC" id="2.3.2.6"/>
    </reaction>
</comment>
<dbReference type="EC" id="2.3.2.6" evidence="4"/>
<dbReference type="SUPFAM" id="SSF55729">
    <property type="entry name" value="Acyl-CoA N-acyltransferases (Nat)"/>
    <property type="match status" value="1"/>
</dbReference>
<keyword evidence="1 4" id="KW-0963">Cytoplasm</keyword>
<evidence type="ECO:0000313" key="5">
    <source>
        <dbReference type="EMBL" id="NFV79739.1"/>
    </source>
</evidence>
<comment type="similarity">
    <text evidence="4">Belongs to the L/F-transferase family.</text>
</comment>
<keyword evidence="3 4" id="KW-0012">Acyltransferase</keyword>
<dbReference type="AlphaFoldDB" id="A0A7C9QTI3"/>
<evidence type="ECO:0000256" key="3">
    <source>
        <dbReference type="ARBA" id="ARBA00023315"/>
    </source>
</evidence>
<evidence type="ECO:0000313" key="6">
    <source>
        <dbReference type="Proteomes" id="UP000480684"/>
    </source>
</evidence>
<dbReference type="Proteomes" id="UP000480684">
    <property type="component" value="Unassembled WGS sequence"/>
</dbReference>
<dbReference type="Gene3D" id="3.40.630.70">
    <property type="entry name" value="Leucyl/phenylalanyl-tRNA-protein transferase, C-terminal domain"/>
    <property type="match status" value="1"/>
</dbReference>
<dbReference type="FunFam" id="3.40.630.70:FF:000001">
    <property type="entry name" value="Leucyl/phenylalanyl-tRNA--protein transferase"/>
    <property type="match status" value="1"/>
</dbReference>
<keyword evidence="6" id="KW-1185">Reference proteome</keyword>